<dbReference type="PRINTS" id="PR01755">
    <property type="entry name" value="SECFTRNLCASE"/>
</dbReference>
<dbReference type="PANTHER" id="PTHR30081:SF8">
    <property type="entry name" value="PROTEIN TRANSLOCASE SUBUNIT SECF"/>
    <property type="match status" value="1"/>
</dbReference>
<dbReference type="EMBL" id="CADCWD010000083">
    <property type="protein sequence ID" value="CAA9545669.1"/>
    <property type="molecule type" value="Genomic_DNA"/>
</dbReference>
<evidence type="ECO:0000256" key="2">
    <source>
        <dbReference type="ARBA" id="ARBA00022448"/>
    </source>
</evidence>
<dbReference type="Gene3D" id="1.20.1640.10">
    <property type="entry name" value="Multidrug efflux transporter AcrB transmembrane domain"/>
    <property type="match status" value="1"/>
</dbReference>
<keyword evidence="5 9" id="KW-0653">Protein transport</keyword>
<protein>
    <recommendedName>
        <fullName evidence="9">Protein-export membrane protein SecF</fullName>
    </recommendedName>
</protein>
<keyword evidence="8 9" id="KW-0472">Membrane</keyword>
<evidence type="ECO:0000256" key="4">
    <source>
        <dbReference type="ARBA" id="ARBA00022692"/>
    </source>
</evidence>
<evidence type="ECO:0000313" key="11">
    <source>
        <dbReference type="EMBL" id="CAA9545669.1"/>
    </source>
</evidence>
<keyword evidence="6 9" id="KW-1133">Transmembrane helix</keyword>
<evidence type="ECO:0000256" key="5">
    <source>
        <dbReference type="ARBA" id="ARBA00022927"/>
    </source>
</evidence>
<dbReference type="AlphaFoldDB" id="A0A6J4UAT1"/>
<keyword evidence="4 9" id="KW-0812">Transmembrane</keyword>
<feature type="transmembrane region" description="Helical" evidence="9">
    <location>
        <begin position="166"/>
        <end position="187"/>
    </location>
</feature>
<feature type="domain" description="Protein export membrane protein SecD/SecF C-terminal" evidence="10">
    <location>
        <begin position="125"/>
        <end position="296"/>
    </location>
</feature>
<reference evidence="11" key="1">
    <citation type="submission" date="2020-02" db="EMBL/GenBank/DDBJ databases">
        <authorList>
            <person name="Meier V. D."/>
        </authorList>
    </citation>
    <scope>NUCLEOTIDE SEQUENCE</scope>
    <source>
        <strain evidence="11">AVDCRST_MAG23</strain>
    </source>
</reference>
<comment type="subunit">
    <text evidence="9">Forms a complex with SecD. Part of the essential Sec protein translocation apparatus which comprises SecA, SecYEG and auxiliary proteins SecDF-YajC and YidC.</text>
</comment>
<feature type="transmembrane region" description="Helical" evidence="9">
    <location>
        <begin position="138"/>
        <end position="159"/>
    </location>
</feature>
<evidence type="ECO:0000256" key="7">
    <source>
        <dbReference type="ARBA" id="ARBA00023010"/>
    </source>
</evidence>
<sequence>MRLLKLIPDDTNVDFMRWRKVGLAISLLLVLASIALVATRGINFGVDFVGGQQVRATFTQPPPIDDIRNRVQALGLSGSSIQEFGNPNTLLIRTALPKAADEAAANAAGSRIRAAISQGYPNTEFAVDTVSGKVSEELLRSGALAIALAMLGIAIYIWFRFEWQFGVGALTTLFHDVVIVMGFFSLTQLEFNLNVVAAILTIVGYSLNDTVVIYDRIRENLRKFRKMEMVPLLNLSLNETLSRTIVTSLSIMLALLMLLIFGPEVIFGLTAAVLFGAVIGTYSSIYISAPMLVWLKVDSHSFLPKSGASGSAERVEHQEGYTR</sequence>
<evidence type="ECO:0000256" key="6">
    <source>
        <dbReference type="ARBA" id="ARBA00022989"/>
    </source>
</evidence>
<feature type="transmembrane region" description="Helical" evidence="9">
    <location>
        <begin position="21"/>
        <end position="42"/>
    </location>
</feature>
<keyword evidence="7 9" id="KW-0811">Translocation</keyword>
<evidence type="ECO:0000259" key="10">
    <source>
        <dbReference type="Pfam" id="PF02355"/>
    </source>
</evidence>
<dbReference type="InterPro" id="IPR055344">
    <property type="entry name" value="SecD_SecF_C_bact"/>
</dbReference>
<evidence type="ECO:0000256" key="9">
    <source>
        <dbReference type="HAMAP-Rule" id="MF_01464"/>
    </source>
</evidence>
<dbReference type="GO" id="GO:0015450">
    <property type="term" value="F:protein-transporting ATPase activity"/>
    <property type="evidence" value="ECO:0007669"/>
    <property type="project" value="InterPro"/>
</dbReference>
<comment type="subcellular location">
    <subcellularLocation>
        <location evidence="1 9">Cell membrane</location>
        <topology evidence="1 9">Multi-pass membrane protein</topology>
    </subcellularLocation>
</comment>
<dbReference type="InterPro" id="IPR022646">
    <property type="entry name" value="SecD/SecF_CS"/>
</dbReference>
<proteinExistence type="inferred from homology"/>
<comment type="function">
    <text evidence="9">Part of the Sec protein translocase complex. Interacts with the SecYEG preprotein conducting channel. SecDF uses the proton motive force (PMF) to complete protein translocation after the ATP-dependent function of SecA.</text>
</comment>
<feature type="transmembrane region" description="Helical" evidence="9">
    <location>
        <begin position="235"/>
        <end position="260"/>
    </location>
</feature>
<organism evidence="11">
    <name type="scientific">uncultured Sphingosinicella sp</name>
    <dbReference type="NCBI Taxonomy" id="478748"/>
    <lineage>
        <taxon>Bacteria</taxon>
        <taxon>Pseudomonadati</taxon>
        <taxon>Pseudomonadota</taxon>
        <taxon>Alphaproteobacteria</taxon>
        <taxon>Sphingomonadales</taxon>
        <taxon>Sphingosinicellaceae</taxon>
        <taxon>Sphingosinicella</taxon>
        <taxon>environmental samples</taxon>
    </lineage>
</organism>
<evidence type="ECO:0000256" key="8">
    <source>
        <dbReference type="ARBA" id="ARBA00023136"/>
    </source>
</evidence>
<feature type="transmembrane region" description="Helical" evidence="9">
    <location>
        <begin position="266"/>
        <end position="295"/>
    </location>
</feature>
<dbReference type="GO" id="GO:0065002">
    <property type="term" value="P:intracellular protein transmembrane transport"/>
    <property type="evidence" value="ECO:0007669"/>
    <property type="project" value="UniProtKB-UniRule"/>
</dbReference>
<dbReference type="Pfam" id="PF07549">
    <property type="entry name" value="Sec_GG"/>
    <property type="match status" value="1"/>
</dbReference>
<dbReference type="InterPro" id="IPR048634">
    <property type="entry name" value="SecD_SecF_C"/>
</dbReference>
<feature type="transmembrane region" description="Helical" evidence="9">
    <location>
        <begin position="193"/>
        <end position="214"/>
    </location>
</feature>
<gene>
    <name evidence="9" type="primary">secF</name>
    <name evidence="11" type="ORF">AVDCRST_MAG23-2527</name>
</gene>
<dbReference type="NCBIfam" id="TIGR00916">
    <property type="entry name" value="2A0604s01"/>
    <property type="match status" value="1"/>
</dbReference>
<evidence type="ECO:0000256" key="3">
    <source>
        <dbReference type="ARBA" id="ARBA00022475"/>
    </source>
</evidence>
<dbReference type="PANTHER" id="PTHR30081">
    <property type="entry name" value="PROTEIN-EXPORT MEMBRANE PROTEIN SEC"/>
    <property type="match status" value="1"/>
</dbReference>
<dbReference type="GO" id="GO:0005886">
    <property type="term" value="C:plasma membrane"/>
    <property type="evidence" value="ECO:0007669"/>
    <property type="project" value="UniProtKB-SubCell"/>
</dbReference>
<dbReference type="InterPro" id="IPR022813">
    <property type="entry name" value="SecD/SecF_arch_bac"/>
</dbReference>
<comment type="similarity">
    <text evidence="9">Belongs to the SecD/SecF family. SecF subfamily.</text>
</comment>
<evidence type="ECO:0000256" key="1">
    <source>
        <dbReference type="ARBA" id="ARBA00004651"/>
    </source>
</evidence>
<keyword evidence="2 9" id="KW-0813">Transport</keyword>
<dbReference type="InterPro" id="IPR022645">
    <property type="entry name" value="SecD/SecF_bac"/>
</dbReference>
<dbReference type="Pfam" id="PF02355">
    <property type="entry name" value="SecD_SecF_C"/>
    <property type="match status" value="1"/>
</dbReference>
<dbReference type="GO" id="GO:0043952">
    <property type="term" value="P:protein transport by the Sec complex"/>
    <property type="evidence" value="ECO:0007669"/>
    <property type="project" value="UniProtKB-UniRule"/>
</dbReference>
<dbReference type="GO" id="GO:0006605">
    <property type="term" value="P:protein targeting"/>
    <property type="evidence" value="ECO:0007669"/>
    <property type="project" value="UniProtKB-UniRule"/>
</dbReference>
<dbReference type="SUPFAM" id="SSF82866">
    <property type="entry name" value="Multidrug efflux transporter AcrB transmembrane domain"/>
    <property type="match status" value="1"/>
</dbReference>
<keyword evidence="3 9" id="KW-1003">Cell membrane</keyword>
<dbReference type="InterPro" id="IPR005665">
    <property type="entry name" value="SecF_bac"/>
</dbReference>
<name>A0A6J4UAT1_9SPHN</name>
<accession>A0A6J4UAT1</accession>
<dbReference type="NCBIfam" id="TIGR00966">
    <property type="entry name" value="transloc_SecF"/>
    <property type="match status" value="1"/>
</dbReference>
<dbReference type="HAMAP" id="MF_01464_B">
    <property type="entry name" value="SecF_B"/>
    <property type="match status" value="1"/>
</dbReference>